<gene>
    <name evidence="3" type="ORF">PanWU01x14_326320</name>
</gene>
<dbReference type="Proteomes" id="UP000237105">
    <property type="component" value="Unassembled WGS sequence"/>
</dbReference>
<dbReference type="EMBL" id="JXTB01000557">
    <property type="protein sequence ID" value="PON36697.1"/>
    <property type="molecule type" value="Genomic_DNA"/>
</dbReference>
<evidence type="ECO:0000256" key="1">
    <source>
        <dbReference type="SAM" id="Coils"/>
    </source>
</evidence>
<feature type="coiled-coil region" evidence="1">
    <location>
        <begin position="38"/>
        <end position="65"/>
    </location>
</feature>
<reference evidence="4" key="1">
    <citation type="submission" date="2016-06" db="EMBL/GenBank/DDBJ databases">
        <title>Parallel loss of symbiosis genes in relatives of nitrogen-fixing non-legume Parasponia.</title>
        <authorList>
            <person name="Van Velzen R."/>
            <person name="Holmer R."/>
            <person name="Bu F."/>
            <person name="Rutten L."/>
            <person name="Van Zeijl A."/>
            <person name="Liu W."/>
            <person name="Santuari L."/>
            <person name="Cao Q."/>
            <person name="Sharma T."/>
            <person name="Shen D."/>
            <person name="Roswanjaya Y."/>
            <person name="Wardhani T."/>
            <person name="Kalhor M.S."/>
            <person name="Jansen J."/>
            <person name="Van den Hoogen J."/>
            <person name="Gungor B."/>
            <person name="Hartog M."/>
            <person name="Hontelez J."/>
            <person name="Verver J."/>
            <person name="Yang W.-C."/>
            <person name="Schijlen E."/>
            <person name="Repin R."/>
            <person name="Schilthuizen M."/>
            <person name="Schranz E."/>
            <person name="Heidstra R."/>
            <person name="Miyata K."/>
            <person name="Fedorova E."/>
            <person name="Kohlen W."/>
            <person name="Bisseling T."/>
            <person name="Smit S."/>
            <person name="Geurts R."/>
        </authorList>
    </citation>
    <scope>NUCLEOTIDE SEQUENCE [LARGE SCALE GENOMIC DNA]</scope>
    <source>
        <strain evidence="4">cv. WU1-14</strain>
    </source>
</reference>
<sequence>MMSSEWGSAPEESLYGKEPLSKSDGQADELEKQLYKVNNKQETRIHKTERLLQIVEEELMKAEVETALISEGLNRLYIEAYWNEYGKPAMDISIQQGLEMIAKVED</sequence>
<accession>A0A2P5AJK4</accession>
<keyword evidence="1" id="KW-0175">Coiled coil</keyword>
<protein>
    <submittedName>
        <fullName evidence="3">Uncharacterized protein</fullName>
    </submittedName>
</protein>
<comment type="caution">
    <text evidence="3">The sequence shown here is derived from an EMBL/GenBank/DDBJ whole genome shotgun (WGS) entry which is preliminary data.</text>
</comment>
<organism evidence="3 4">
    <name type="scientific">Parasponia andersonii</name>
    <name type="common">Sponia andersonii</name>
    <dbReference type="NCBI Taxonomy" id="3476"/>
    <lineage>
        <taxon>Eukaryota</taxon>
        <taxon>Viridiplantae</taxon>
        <taxon>Streptophyta</taxon>
        <taxon>Embryophyta</taxon>
        <taxon>Tracheophyta</taxon>
        <taxon>Spermatophyta</taxon>
        <taxon>Magnoliopsida</taxon>
        <taxon>eudicotyledons</taxon>
        <taxon>Gunneridae</taxon>
        <taxon>Pentapetalae</taxon>
        <taxon>rosids</taxon>
        <taxon>fabids</taxon>
        <taxon>Rosales</taxon>
        <taxon>Cannabaceae</taxon>
        <taxon>Parasponia</taxon>
    </lineage>
</organism>
<evidence type="ECO:0000313" key="3">
    <source>
        <dbReference type="EMBL" id="PON36697.1"/>
    </source>
</evidence>
<evidence type="ECO:0000256" key="2">
    <source>
        <dbReference type="SAM" id="MobiDB-lite"/>
    </source>
</evidence>
<keyword evidence="4" id="KW-1185">Reference proteome</keyword>
<proteinExistence type="predicted"/>
<evidence type="ECO:0000313" key="4">
    <source>
        <dbReference type="Proteomes" id="UP000237105"/>
    </source>
</evidence>
<feature type="region of interest" description="Disordered" evidence="2">
    <location>
        <begin position="1"/>
        <end position="28"/>
    </location>
</feature>
<name>A0A2P5AJK4_PARAD</name>
<dbReference type="AlphaFoldDB" id="A0A2P5AJK4"/>